<sequence>MLSHSLPYAFVLLLLTLLHSSAVRAAVHAGLPHEVLNFTQSMGVPQPVGITITQAYTVNYTATELTTTTQQCPSPSSTRTIYSIVFPSPDAAPIEVTAQSQVLTSYIPEMTWCVAPPLQYLPISGAPYLNATTNHTTTVTGTGSCETVYAPLETTVCATTLTGLASKVTITDCSQEVTFSTECGFTLETPTPTKGNNTSMITPAPTVRQIFTYYVAPWQSMTAGETPSDVDVKICKVLDNGDLECSRFQEVWEVVVVTSTLTTTHPIAFTATVSGPGTLIVETFQAIVTDTITTLGLSTTLLLETEIETESTSTRRKTSASGTSTVNGGTSTLFLTKTVHQVRRAYKHGVLDFYNHDYWNNHHYQTSLDLYFLKHFATQANFGSFAFHIACICAVTSFFFCQVTVLRLSGKASYTTTLHGGPVMYISQSDALNIAEQKRSLTARHSPHIASPSPAATKSAELPALHISFQADDGHMMLYLPSVAAAAFCKDVARQSSKRSVATVVELEVKIGKDNVKIPVPGDNAGVFCQGLGTGGEEAGSISSATLPGAGKTSEVAQSTQIQASDGTAVSAKPPKSGASSPAKATQAVPEDANPTTSKIAGDLTMDDGAVAHADTIAPTITPEPKAQVQEIGHKTVHVTNYVTAYRRTMGAAVRPRAEENTATRRVELRWWWRRGMPKRGHGDDDVRVTSRKGGNGSSVKAPKPTHPPEEAAEESGKGESEGDVAAPSTKKALKPTHTPVPSQEATPDHVDGVQLPEDSLNLDHEVAATSSTKKLPKPTTPRRLQNHTHLFRHHPQRQAAPPFYPGTPIASLPPLSVPRPPKQIPPPNLGCWVSVTSGDKEGKTEKTNTSNEPTESSAAWGKIRDPRLLWTVVVMWGLLVLQVVLGWWEFGKGAWGWEGWVPMVGRVGWWDGKIAAAG</sequence>
<feature type="chain" id="PRO_5004178674" description="Ubiquitin 3 binding protein But2 C-terminal domain-containing protein" evidence="3">
    <location>
        <begin position="26"/>
        <end position="919"/>
    </location>
</feature>
<evidence type="ECO:0000256" key="1">
    <source>
        <dbReference type="SAM" id="MobiDB-lite"/>
    </source>
</evidence>
<evidence type="ECO:0000313" key="4">
    <source>
        <dbReference type="EMBL" id="EAT92524.2"/>
    </source>
</evidence>
<feature type="region of interest" description="Disordered" evidence="1">
    <location>
        <begin position="836"/>
        <end position="859"/>
    </location>
</feature>
<feature type="signal peptide" evidence="3">
    <location>
        <begin position="1"/>
        <end position="25"/>
    </location>
</feature>
<feature type="compositionally biased region" description="Polar residues" evidence="1">
    <location>
        <begin position="555"/>
        <end position="568"/>
    </location>
</feature>
<feature type="region of interest" description="Disordered" evidence="1">
    <location>
        <begin position="676"/>
        <end position="756"/>
    </location>
</feature>
<proteinExistence type="predicted"/>
<dbReference type="VEuPathDB" id="FungiDB:JI435_300620"/>
<evidence type="ECO:0008006" key="6">
    <source>
        <dbReference type="Google" id="ProtNLM"/>
    </source>
</evidence>
<gene>
    <name evidence="4" type="ORF">SNOG_01029</name>
</gene>
<dbReference type="InParanoid" id="Q0V4N5"/>
<dbReference type="EMBL" id="CH445325">
    <property type="protein sequence ID" value="EAT92524.2"/>
    <property type="molecule type" value="Genomic_DNA"/>
</dbReference>
<dbReference type="Proteomes" id="UP000001055">
    <property type="component" value="Unassembled WGS sequence"/>
</dbReference>
<keyword evidence="2" id="KW-0472">Membrane</keyword>
<feature type="transmembrane region" description="Helical" evidence="2">
    <location>
        <begin position="385"/>
        <end position="406"/>
    </location>
</feature>
<dbReference type="GeneID" id="5967836"/>
<dbReference type="VEuPathDB" id="FungiDB:JI435_010290"/>
<dbReference type="AlphaFoldDB" id="Q0V4N5"/>
<name>Q0V4N5_PHANO</name>
<evidence type="ECO:0000256" key="2">
    <source>
        <dbReference type="SAM" id="Phobius"/>
    </source>
</evidence>
<feature type="compositionally biased region" description="Basic and acidic residues" evidence="1">
    <location>
        <begin position="707"/>
        <end position="721"/>
    </location>
</feature>
<dbReference type="RefSeq" id="XP_001791688.1">
    <property type="nucleotide sequence ID" value="XM_001791636.1"/>
</dbReference>
<feature type="transmembrane region" description="Helical" evidence="2">
    <location>
        <begin position="869"/>
        <end position="889"/>
    </location>
</feature>
<evidence type="ECO:0000256" key="3">
    <source>
        <dbReference type="SAM" id="SignalP"/>
    </source>
</evidence>
<dbReference type="KEGG" id="pno:SNOG_01029"/>
<evidence type="ECO:0000313" key="5">
    <source>
        <dbReference type="Proteomes" id="UP000001055"/>
    </source>
</evidence>
<accession>Q0V4N5</accession>
<keyword evidence="2" id="KW-1133">Transmembrane helix</keyword>
<reference evidence="5" key="1">
    <citation type="journal article" date="2007" name="Plant Cell">
        <title>Dothideomycete-plant interactions illuminated by genome sequencing and EST analysis of the wheat pathogen Stagonospora nodorum.</title>
        <authorList>
            <person name="Hane J.K."/>
            <person name="Lowe R.G."/>
            <person name="Solomon P.S."/>
            <person name="Tan K.C."/>
            <person name="Schoch C.L."/>
            <person name="Spatafora J.W."/>
            <person name="Crous P.W."/>
            <person name="Kodira C."/>
            <person name="Birren B.W."/>
            <person name="Galagan J.E."/>
            <person name="Torriani S.F."/>
            <person name="McDonald B.A."/>
            <person name="Oliver R.P."/>
        </authorList>
    </citation>
    <scope>NUCLEOTIDE SEQUENCE [LARGE SCALE GENOMIC DNA]</scope>
    <source>
        <strain evidence="5">SN15 / ATCC MYA-4574 / FGSC 10173</strain>
    </source>
</reference>
<feature type="compositionally biased region" description="Polar residues" evidence="1">
    <location>
        <begin position="848"/>
        <end position="858"/>
    </location>
</feature>
<keyword evidence="2" id="KW-0812">Transmembrane</keyword>
<keyword evidence="3" id="KW-0732">Signal</keyword>
<feature type="region of interest" description="Disordered" evidence="1">
    <location>
        <begin position="540"/>
        <end position="603"/>
    </location>
</feature>
<feature type="compositionally biased region" description="Low complexity" evidence="1">
    <location>
        <begin position="571"/>
        <end position="585"/>
    </location>
</feature>
<organism evidence="4 5">
    <name type="scientific">Phaeosphaeria nodorum (strain SN15 / ATCC MYA-4574 / FGSC 10173)</name>
    <name type="common">Glume blotch fungus</name>
    <name type="synonym">Parastagonospora nodorum</name>
    <dbReference type="NCBI Taxonomy" id="321614"/>
    <lineage>
        <taxon>Eukaryota</taxon>
        <taxon>Fungi</taxon>
        <taxon>Dikarya</taxon>
        <taxon>Ascomycota</taxon>
        <taxon>Pezizomycotina</taxon>
        <taxon>Dothideomycetes</taxon>
        <taxon>Pleosporomycetidae</taxon>
        <taxon>Pleosporales</taxon>
        <taxon>Pleosporineae</taxon>
        <taxon>Phaeosphaeriaceae</taxon>
        <taxon>Parastagonospora</taxon>
    </lineage>
</organism>
<protein>
    <recommendedName>
        <fullName evidence="6">Ubiquitin 3 binding protein But2 C-terminal domain-containing protein</fullName>
    </recommendedName>
</protein>